<evidence type="ECO:0000256" key="4">
    <source>
        <dbReference type="ARBA" id="ARBA00022691"/>
    </source>
</evidence>
<dbReference type="GO" id="GO:0008168">
    <property type="term" value="F:methyltransferase activity"/>
    <property type="evidence" value="ECO:0007669"/>
    <property type="project" value="UniProtKB-KW"/>
</dbReference>
<dbReference type="EMBL" id="JAJHJB010000001">
    <property type="protein sequence ID" value="MCC5464014.1"/>
    <property type="molecule type" value="Genomic_DNA"/>
</dbReference>
<dbReference type="EC" id="2.1.1.177" evidence="6"/>
<proteinExistence type="inferred from homology"/>
<dbReference type="RefSeq" id="WP_229533536.1">
    <property type="nucleotide sequence ID" value="NZ_JAJHJB010000001.1"/>
</dbReference>
<evidence type="ECO:0000256" key="3">
    <source>
        <dbReference type="ARBA" id="ARBA00022679"/>
    </source>
</evidence>
<dbReference type="NCBIfam" id="NF000985">
    <property type="entry name" value="PRK00103.1-3"/>
    <property type="match status" value="1"/>
</dbReference>
<reference evidence="7" key="1">
    <citation type="submission" date="2021-11" db="EMBL/GenBank/DDBJ databases">
        <title>Description of a new species Pelosinus isolated from the bottom sediments of Lake Baikal.</title>
        <authorList>
            <person name="Zakharyuk A."/>
        </authorList>
    </citation>
    <scope>NUCLEOTIDE SEQUENCE</scope>
    <source>
        <strain evidence="7">Bkl1</strain>
    </source>
</reference>
<feature type="binding site" evidence="6">
    <location>
        <position position="108"/>
    </location>
    <ligand>
        <name>S-adenosyl-L-methionine</name>
        <dbReference type="ChEBI" id="CHEBI:59789"/>
    </ligand>
</feature>
<comment type="caution">
    <text evidence="7">The sequence shown here is derived from an EMBL/GenBank/DDBJ whole genome shotgun (WGS) entry which is preliminary data.</text>
</comment>
<dbReference type="HAMAP" id="MF_00658">
    <property type="entry name" value="23SrRNA_methyltr_H"/>
    <property type="match status" value="1"/>
</dbReference>
<protein>
    <recommendedName>
        <fullName evidence="6">Ribosomal RNA large subunit methyltransferase H</fullName>
        <ecNumber evidence="6">2.1.1.177</ecNumber>
    </recommendedName>
    <alternativeName>
        <fullName evidence="6">23S rRNA (pseudouridine1915-N3)-methyltransferase</fullName>
    </alternativeName>
    <alternativeName>
        <fullName evidence="6">23S rRNA m3Psi1915 methyltransferase</fullName>
    </alternativeName>
    <alternativeName>
        <fullName evidence="6">rRNA (pseudouridine-N3-)-methyltransferase RlmH</fullName>
    </alternativeName>
</protein>
<comment type="subunit">
    <text evidence="6">Homodimer.</text>
</comment>
<dbReference type="PIRSF" id="PIRSF004505">
    <property type="entry name" value="MT_bac"/>
    <property type="match status" value="1"/>
</dbReference>
<evidence type="ECO:0000256" key="5">
    <source>
        <dbReference type="ARBA" id="ARBA00038303"/>
    </source>
</evidence>
<keyword evidence="2 6" id="KW-0489">Methyltransferase</keyword>
<dbReference type="CDD" id="cd18081">
    <property type="entry name" value="RlmH-like"/>
    <property type="match status" value="1"/>
</dbReference>
<sequence length="159" mass="18081">MRITIIAVGKIKEKYLTMGIAEFVKRLTPYCRLSIIEVDEERMPEHPSDAEKAKVLLKEGERMLRYVKDSSHLIILDVIGKQASSEELAEKISDLGVSGKSDITFIIGGAFGLSPELLKVANERLSFSKMTFTHQMIRLLLVEQIYRAFKINRGEPYHL</sequence>
<dbReference type="PANTHER" id="PTHR33603:SF1">
    <property type="entry name" value="RIBOSOMAL RNA LARGE SUBUNIT METHYLTRANSFERASE H"/>
    <property type="match status" value="1"/>
</dbReference>
<dbReference type="Gene3D" id="3.40.1280.10">
    <property type="match status" value="1"/>
</dbReference>
<comment type="catalytic activity">
    <reaction evidence="6">
        <text>pseudouridine(1915) in 23S rRNA + S-adenosyl-L-methionine = N(3)-methylpseudouridine(1915) in 23S rRNA + S-adenosyl-L-homocysteine + H(+)</text>
        <dbReference type="Rhea" id="RHEA:42752"/>
        <dbReference type="Rhea" id="RHEA-COMP:10221"/>
        <dbReference type="Rhea" id="RHEA-COMP:10222"/>
        <dbReference type="ChEBI" id="CHEBI:15378"/>
        <dbReference type="ChEBI" id="CHEBI:57856"/>
        <dbReference type="ChEBI" id="CHEBI:59789"/>
        <dbReference type="ChEBI" id="CHEBI:65314"/>
        <dbReference type="ChEBI" id="CHEBI:74486"/>
        <dbReference type="EC" id="2.1.1.177"/>
    </reaction>
</comment>
<comment type="function">
    <text evidence="6">Specifically methylates the pseudouridine at position 1915 (m3Psi1915) in 23S rRNA.</text>
</comment>
<evidence type="ECO:0000256" key="1">
    <source>
        <dbReference type="ARBA" id="ARBA00022552"/>
    </source>
</evidence>
<dbReference type="Proteomes" id="UP001165492">
    <property type="component" value="Unassembled WGS sequence"/>
</dbReference>
<keyword evidence="1 6" id="KW-0698">rRNA processing</keyword>
<dbReference type="NCBIfam" id="TIGR00246">
    <property type="entry name" value="tRNA_RlmH_YbeA"/>
    <property type="match status" value="1"/>
</dbReference>
<evidence type="ECO:0000313" key="7">
    <source>
        <dbReference type="EMBL" id="MCC5464014.1"/>
    </source>
</evidence>
<keyword evidence="8" id="KW-1185">Reference proteome</keyword>
<keyword evidence="6" id="KW-0963">Cytoplasm</keyword>
<dbReference type="Pfam" id="PF02590">
    <property type="entry name" value="SPOUT_MTase"/>
    <property type="match status" value="1"/>
</dbReference>
<dbReference type="InterPro" id="IPR003742">
    <property type="entry name" value="RlmH-like"/>
</dbReference>
<accession>A0ABS8HLK6</accession>
<evidence type="ECO:0000313" key="8">
    <source>
        <dbReference type="Proteomes" id="UP001165492"/>
    </source>
</evidence>
<dbReference type="GO" id="GO:0032259">
    <property type="term" value="P:methylation"/>
    <property type="evidence" value="ECO:0007669"/>
    <property type="project" value="UniProtKB-KW"/>
</dbReference>
<dbReference type="SUPFAM" id="SSF75217">
    <property type="entry name" value="alpha/beta knot"/>
    <property type="match status" value="1"/>
</dbReference>
<organism evidence="7 8">
    <name type="scientific">Pelosinus baikalensis</name>
    <dbReference type="NCBI Taxonomy" id="2892015"/>
    <lineage>
        <taxon>Bacteria</taxon>
        <taxon>Bacillati</taxon>
        <taxon>Bacillota</taxon>
        <taxon>Negativicutes</taxon>
        <taxon>Selenomonadales</taxon>
        <taxon>Sporomusaceae</taxon>
        <taxon>Pelosinus</taxon>
    </lineage>
</organism>
<evidence type="ECO:0000256" key="6">
    <source>
        <dbReference type="HAMAP-Rule" id="MF_00658"/>
    </source>
</evidence>
<dbReference type="PANTHER" id="PTHR33603">
    <property type="entry name" value="METHYLTRANSFERASE"/>
    <property type="match status" value="1"/>
</dbReference>
<feature type="binding site" evidence="6">
    <location>
        <begin position="127"/>
        <end position="132"/>
    </location>
    <ligand>
        <name>S-adenosyl-L-methionine</name>
        <dbReference type="ChEBI" id="CHEBI:59789"/>
    </ligand>
</feature>
<keyword evidence="3 6" id="KW-0808">Transferase</keyword>
<dbReference type="InterPro" id="IPR029026">
    <property type="entry name" value="tRNA_m1G_MTases_N"/>
</dbReference>
<feature type="binding site" evidence="6">
    <location>
        <position position="76"/>
    </location>
    <ligand>
        <name>S-adenosyl-L-methionine</name>
        <dbReference type="ChEBI" id="CHEBI:59789"/>
    </ligand>
</feature>
<evidence type="ECO:0000256" key="2">
    <source>
        <dbReference type="ARBA" id="ARBA00022603"/>
    </source>
</evidence>
<dbReference type="InterPro" id="IPR029028">
    <property type="entry name" value="Alpha/beta_knot_MTases"/>
</dbReference>
<keyword evidence="4 6" id="KW-0949">S-adenosyl-L-methionine</keyword>
<gene>
    <name evidence="6 7" type="primary">rlmH</name>
    <name evidence="7" type="ORF">LMF89_01400</name>
</gene>
<name>A0ABS8HLK6_9FIRM</name>
<comment type="similarity">
    <text evidence="5 6">Belongs to the RNA methyltransferase RlmH family.</text>
</comment>
<comment type="subcellular location">
    <subcellularLocation>
        <location evidence="6">Cytoplasm</location>
    </subcellularLocation>
</comment>